<dbReference type="Pfam" id="PF01872">
    <property type="entry name" value="RibD_C"/>
    <property type="match status" value="1"/>
</dbReference>
<keyword evidence="3" id="KW-0560">Oxidoreductase</keyword>
<gene>
    <name evidence="5" type="ORF">MWN33_08010</name>
</gene>
<dbReference type="InterPro" id="IPR050765">
    <property type="entry name" value="Riboflavin_Biosynth_HTPR"/>
</dbReference>
<evidence type="ECO:0000256" key="2">
    <source>
        <dbReference type="ARBA" id="ARBA00022857"/>
    </source>
</evidence>
<dbReference type="EMBL" id="JALKCG010000002">
    <property type="protein sequence ID" value="MCK0207978.1"/>
    <property type="molecule type" value="Genomic_DNA"/>
</dbReference>
<organism evidence="5 6">
    <name type="scientific">Ancylobacter koreensis</name>
    <dbReference type="NCBI Taxonomy" id="266121"/>
    <lineage>
        <taxon>Bacteria</taxon>
        <taxon>Pseudomonadati</taxon>
        <taxon>Pseudomonadota</taxon>
        <taxon>Alphaproteobacteria</taxon>
        <taxon>Hyphomicrobiales</taxon>
        <taxon>Xanthobacteraceae</taxon>
        <taxon>Ancylobacter</taxon>
    </lineage>
</organism>
<evidence type="ECO:0000313" key="5">
    <source>
        <dbReference type="EMBL" id="MCK0207978.1"/>
    </source>
</evidence>
<evidence type="ECO:0000259" key="4">
    <source>
        <dbReference type="Pfam" id="PF01872"/>
    </source>
</evidence>
<dbReference type="RefSeq" id="WP_247199973.1">
    <property type="nucleotide sequence ID" value="NZ_JALKCG010000002.1"/>
</dbReference>
<dbReference type="InterPro" id="IPR024072">
    <property type="entry name" value="DHFR-like_dom_sf"/>
</dbReference>
<dbReference type="Gene3D" id="3.40.430.10">
    <property type="entry name" value="Dihydrofolate Reductase, subunit A"/>
    <property type="match status" value="1"/>
</dbReference>
<dbReference type="Proteomes" id="UP001202867">
    <property type="component" value="Unassembled WGS sequence"/>
</dbReference>
<evidence type="ECO:0000256" key="1">
    <source>
        <dbReference type="ARBA" id="ARBA00005104"/>
    </source>
</evidence>
<protein>
    <submittedName>
        <fullName evidence="5">RibD family protein</fullName>
    </submittedName>
</protein>
<feature type="domain" description="Bacterial bifunctional deaminase-reductase C-terminal" evidence="4">
    <location>
        <begin position="56"/>
        <end position="233"/>
    </location>
</feature>
<keyword evidence="2" id="KW-0521">NADP</keyword>
<evidence type="ECO:0000256" key="3">
    <source>
        <dbReference type="ARBA" id="ARBA00023002"/>
    </source>
</evidence>
<accession>A0ABT0DL20</accession>
<reference evidence="6" key="1">
    <citation type="submission" date="2023-07" db="EMBL/GenBank/DDBJ databases">
        <title>Ancylobacter moscoviensis sp. nov., facultatively methylotrophic bacteria from activated sludge and the reclassification of Starkeya novella (Starkey 1934) Kelly et al. 2000 as Ancylobacter novellus comb. nov., Starkeya koreensis Im et al. 2006 as Ancylobacter koreensis comb.nov., Angulomicrobium tetraedrale Vasil'eva et al. 1986 as Ancylobacter tetraedralis comb. nov., Angulomicrobium amanitiforme Fritz et al. 2004 as Ancylobacter amanitiformis comb. nov. and Methylorhabdus multivorans Doronina et al. 1996 as Ancylobacter multivorans comb. nov. and emended description of the genus Ancylobacter.</title>
        <authorList>
            <person name="Doronina N."/>
            <person name="Chemodurova A."/>
            <person name="Grouzdev D."/>
            <person name="Koziaeva V."/>
            <person name="Shi W."/>
            <person name="Wu L."/>
            <person name="Kaparullina E."/>
        </authorList>
    </citation>
    <scope>NUCLEOTIDE SEQUENCE [LARGE SCALE GENOMIC DNA]</scope>
    <source>
        <strain evidence="6">Jip08</strain>
    </source>
</reference>
<proteinExistence type="predicted"/>
<evidence type="ECO:0000313" key="6">
    <source>
        <dbReference type="Proteomes" id="UP001202867"/>
    </source>
</evidence>
<dbReference type="PANTHER" id="PTHR38011:SF7">
    <property type="entry name" value="2,5-DIAMINO-6-RIBOSYLAMINO-4(3H)-PYRIMIDINONE 5'-PHOSPHATE REDUCTASE"/>
    <property type="match status" value="1"/>
</dbReference>
<keyword evidence="6" id="KW-1185">Reference proteome</keyword>
<dbReference type="SUPFAM" id="SSF53597">
    <property type="entry name" value="Dihydrofolate reductase-like"/>
    <property type="match status" value="1"/>
</dbReference>
<dbReference type="InterPro" id="IPR002734">
    <property type="entry name" value="RibDG_C"/>
</dbReference>
<dbReference type="PANTHER" id="PTHR38011">
    <property type="entry name" value="DIHYDROFOLATE REDUCTASE FAMILY PROTEIN (AFU_ORTHOLOGUE AFUA_8G06820)"/>
    <property type="match status" value="1"/>
</dbReference>
<comment type="caution">
    <text evidence="5">The sequence shown here is derived from an EMBL/GenBank/DDBJ whole genome shotgun (WGS) entry which is preliminary data.</text>
</comment>
<sequence length="272" mass="28968">MNVVDTLRSGAERQAFARLWSRLVADGAGALEYPEVRADPLTALYAPLLRRSGRAPFVIAQIGQSLDGRVATPTGKSRYINGSAALDHLHRLRALVDAVVVGVGTVIADDPQLTTRRVEGRSPARVVIDRHGRSARDAKWLRPDGCARIVFSQNAVGWPSAVELVDGCGETGVFEPAQLIAALAARGHHVILIEGGASTISRFIDAGMVDRLHICLAPMILGSGRPALDLRPIDDVCDALQPRAQAYLLDDGNVVYDCDLRSTTGGASHGDA</sequence>
<comment type="pathway">
    <text evidence="1">Cofactor biosynthesis; riboflavin biosynthesis.</text>
</comment>
<name>A0ABT0DL20_9HYPH</name>